<keyword evidence="2" id="KW-1133">Transmembrane helix</keyword>
<evidence type="ECO:0000256" key="2">
    <source>
        <dbReference type="SAM" id="Phobius"/>
    </source>
</evidence>
<feature type="transmembrane region" description="Helical" evidence="2">
    <location>
        <begin position="42"/>
        <end position="60"/>
    </location>
</feature>
<evidence type="ECO:0008006" key="5">
    <source>
        <dbReference type="Google" id="ProtNLM"/>
    </source>
</evidence>
<dbReference type="Pfam" id="PF07301">
    <property type="entry name" value="DUF1453"/>
    <property type="match status" value="1"/>
</dbReference>
<feature type="region of interest" description="Disordered" evidence="1">
    <location>
        <begin position="172"/>
        <end position="197"/>
    </location>
</feature>
<sequence>MMPHAAFFNLQTTATLGAVVMALMVIAIRLKAAQRPTSVKKIIMPPIGMTTGFVMFAAPVMRIPVWWGLVAFLAGALFLSYPLIRTSKFHVIDGKIYLKRSKAFVLILLGLLAVRLLLHSYLEQYITLPQTGAVFFLLAYGMIVPWRVAMFVEYKRTLNRWLQMSRESEVEENKAKEGNAPLFQGAEATPRNVEDTP</sequence>
<feature type="transmembrane region" description="Helical" evidence="2">
    <location>
        <begin position="134"/>
        <end position="154"/>
    </location>
</feature>
<dbReference type="Proteomes" id="UP000502196">
    <property type="component" value="Chromosome"/>
</dbReference>
<dbReference type="PANTHER" id="PTHR39164">
    <property type="entry name" value="PROTEIN CCDC"/>
    <property type="match status" value="1"/>
</dbReference>
<evidence type="ECO:0000313" key="3">
    <source>
        <dbReference type="EMBL" id="CAB3390613.1"/>
    </source>
</evidence>
<feature type="transmembrane region" description="Helical" evidence="2">
    <location>
        <begin position="104"/>
        <end position="122"/>
    </location>
</feature>
<name>A0A6F9E093_9BACL</name>
<organism evidence="3 4">
    <name type="scientific">Kyrpidia spormannii</name>
    <dbReference type="NCBI Taxonomy" id="2055160"/>
    <lineage>
        <taxon>Bacteria</taxon>
        <taxon>Bacillati</taxon>
        <taxon>Bacillota</taxon>
        <taxon>Bacilli</taxon>
        <taxon>Bacillales</taxon>
        <taxon>Alicyclobacillaceae</taxon>
        <taxon>Kyrpidia</taxon>
    </lineage>
</organism>
<evidence type="ECO:0000256" key="1">
    <source>
        <dbReference type="SAM" id="MobiDB-lite"/>
    </source>
</evidence>
<reference evidence="3 4" key="1">
    <citation type="submission" date="2020-04" db="EMBL/GenBank/DDBJ databases">
        <authorList>
            <person name="Hogendoorn C."/>
        </authorList>
    </citation>
    <scope>NUCLEOTIDE SEQUENCE [LARGE SCALE GENOMIC DNA]</scope>
    <source>
        <strain evidence="3">COOX1</strain>
    </source>
</reference>
<dbReference type="InterPro" id="IPR058247">
    <property type="entry name" value="DUF1453"/>
</dbReference>
<proteinExistence type="predicted"/>
<dbReference type="EMBL" id="LR792683">
    <property type="protein sequence ID" value="CAB3390613.1"/>
    <property type="molecule type" value="Genomic_DNA"/>
</dbReference>
<gene>
    <name evidence="3" type="ORF">COOX1_0500</name>
</gene>
<feature type="transmembrane region" description="Helical" evidence="2">
    <location>
        <begin position="66"/>
        <end position="84"/>
    </location>
</feature>
<dbReference type="InterPro" id="IPR031306">
    <property type="entry name" value="CcdC"/>
</dbReference>
<evidence type="ECO:0000313" key="4">
    <source>
        <dbReference type="Proteomes" id="UP000502196"/>
    </source>
</evidence>
<keyword evidence="2" id="KW-0472">Membrane</keyword>
<dbReference type="PANTHER" id="PTHR39164:SF1">
    <property type="entry name" value="PROTEIN CCDC"/>
    <property type="match status" value="1"/>
</dbReference>
<protein>
    <recommendedName>
        <fullName evidence="5">Cytochrome c biogenesis protein CcdC</fullName>
    </recommendedName>
</protein>
<feature type="transmembrane region" description="Helical" evidence="2">
    <location>
        <begin position="6"/>
        <end position="30"/>
    </location>
</feature>
<keyword evidence="2" id="KW-0812">Transmembrane</keyword>
<dbReference type="AlphaFoldDB" id="A0A6F9E093"/>
<accession>A0A6F9E093</accession>